<dbReference type="AlphaFoldDB" id="A0A0L6VTN6"/>
<feature type="region of interest" description="Disordered" evidence="1">
    <location>
        <begin position="250"/>
        <end position="269"/>
    </location>
</feature>
<dbReference type="OrthoDB" id="10480708at2759"/>
<dbReference type="EMBL" id="LAVV01000777">
    <property type="protein sequence ID" value="KNZ64079.1"/>
    <property type="molecule type" value="Genomic_DNA"/>
</dbReference>
<evidence type="ECO:0000313" key="2">
    <source>
        <dbReference type="EMBL" id="KNZ64079.1"/>
    </source>
</evidence>
<proteinExistence type="predicted"/>
<protein>
    <submittedName>
        <fullName evidence="2">Uncharacterized protein</fullName>
    </submittedName>
</protein>
<sequence length="269" mass="30598">MYLFAAQNLLSQSQDSIKLVAWNHKGRLLEDPIVNKTDSGSNNHKMNRTIHQKLYKLERSEPSWDCDTMHIEYFFHKIALVVNAGLNKLRHEAPPLPKLKEYFLGSVTYTNTLKPIVEEDEYVVDKEGSDCQKLGDDSNYDDTGKKLGDDSNILSIKKGLPQTIKNPIILKIYLIVSFCFKRITDSDAWQQDFEQCANSIEGKTIDPLIVGYGIRWYINHSLKKKTKSGHFSQIPILDHKADLQTKSSVGALQGNPVHPSRLDENQAIK</sequence>
<reference evidence="2 3" key="1">
    <citation type="submission" date="2015-08" db="EMBL/GenBank/DDBJ databases">
        <title>Next Generation Sequencing and Analysis of the Genome of Puccinia sorghi L Schw, the Causal Agent of Maize Common Rust.</title>
        <authorList>
            <person name="Rochi L."/>
            <person name="Burguener G."/>
            <person name="Darino M."/>
            <person name="Turjanski A."/>
            <person name="Kreff E."/>
            <person name="Dieguez M.J."/>
            <person name="Sacco F."/>
        </authorList>
    </citation>
    <scope>NUCLEOTIDE SEQUENCE [LARGE SCALE GENOMIC DNA]</scope>
    <source>
        <strain evidence="2 3">RO10H11247</strain>
    </source>
</reference>
<keyword evidence="3" id="KW-1185">Reference proteome</keyword>
<comment type="caution">
    <text evidence="2">The sequence shown here is derived from an EMBL/GenBank/DDBJ whole genome shotgun (WGS) entry which is preliminary data.</text>
</comment>
<name>A0A0L6VTN6_9BASI</name>
<evidence type="ECO:0000256" key="1">
    <source>
        <dbReference type="SAM" id="MobiDB-lite"/>
    </source>
</evidence>
<gene>
    <name evidence="2" type="ORF">VP01_106g8</name>
</gene>
<evidence type="ECO:0000313" key="3">
    <source>
        <dbReference type="Proteomes" id="UP000037035"/>
    </source>
</evidence>
<organism evidence="2 3">
    <name type="scientific">Puccinia sorghi</name>
    <dbReference type="NCBI Taxonomy" id="27349"/>
    <lineage>
        <taxon>Eukaryota</taxon>
        <taxon>Fungi</taxon>
        <taxon>Dikarya</taxon>
        <taxon>Basidiomycota</taxon>
        <taxon>Pucciniomycotina</taxon>
        <taxon>Pucciniomycetes</taxon>
        <taxon>Pucciniales</taxon>
        <taxon>Pucciniaceae</taxon>
        <taxon>Puccinia</taxon>
    </lineage>
</organism>
<dbReference type="VEuPathDB" id="FungiDB:VP01_106g8"/>
<feature type="compositionally biased region" description="Basic and acidic residues" evidence="1">
    <location>
        <begin position="260"/>
        <end position="269"/>
    </location>
</feature>
<accession>A0A0L6VTN6</accession>
<dbReference type="Proteomes" id="UP000037035">
    <property type="component" value="Unassembled WGS sequence"/>
</dbReference>